<dbReference type="PIRSF" id="PIRSF006157">
    <property type="entry name" value="Doxgns_DODA"/>
    <property type="match status" value="1"/>
</dbReference>
<dbReference type="SUPFAM" id="SSF53213">
    <property type="entry name" value="LigB-like"/>
    <property type="match status" value="1"/>
</dbReference>
<dbReference type="PANTHER" id="PTHR30096">
    <property type="entry name" value="4,5-DOPA DIOXYGENASE EXTRADIOL-LIKE PROTEIN"/>
    <property type="match status" value="1"/>
</dbReference>
<evidence type="ECO:0000259" key="6">
    <source>
        <dbReference type="Pfam" id="PF02900"/>
    </source>
</evidence>
<proteinExistence type="inferred from homology"/>
<accession>A0AA35D6C3</accession>
<dbReference type="PANTHER" id="PTHR30096:SF0">
    <property type="entry name" value="4,5-DOPA DIOXYGENASE EXTRADIOL-LIKE PROTEIN"/>
    <property type="match status" value="1"/>
</dbReference>
<dbReference type="InterPro" id="IPR014436">
    <property type="entry name" value="Extradiol_dOase_DODA"/>
</dbReference>
<dbReference type="InterPro" id="IPR004183">
    <property type="entry name" value="Xdiol_dOase_suB"/>
</dbReference>
<keyword evidence="3" id="KW-0479">Metal-binding</keyword>
<dbReference type="EMBL" id="CAHPSC010000013">
    <property type="protein sequence ID" value="CAB5678931.1"/>
    <property type="molecule type" value="Genomic_DNA"/>
</dbReference>
<gene>
    <name evidence="7" type="primary">ygiD_1</name>
    <name evidence="7" type="ORF">GHA_01286</name>
</gene>
<evidence type="ECO:0000256" key="4">
    <source>
        <dbReference type="ARBA" id="ARBA00022833"/>
    </source>
</evidence>
<dbReference type="CDD" id="cd07363">
    <property type="entry name" value="45_DOPA_Dioxygenase"/>
    <property type="match status" value="1"/>
</dbReference>
<sequence length="291" mass="31823">MSMSHTLEGAAAQAGITALRPSARMPVLFVGHGSPMNAIEDNAYRRSWQQLGQQLLARAERPQLVLCISAHWITQGQGSWLTGMAQPRTIHDFGGFPDELFAQQYPAPGAPVVAQQLASQLHMPHSQQALGGDADGWGLDHGTWSVLKPMFPAADIPVVQLSIDYRRLPAEHFALGQQLQALRERGVLIVGSGNVVHNLRALQRTQSPLQAYDWAIEFDQMVTGLVERGDLARLGDFQQLGTVAQMAHPTYDHYLPLLYAAGAVHPGEAAQFFNADFQMAAISMRSMVWGV</sequence>
<keyword evidence="5 7" id="KW-0560">Oxidoreductase</keyword>
<evidence type="ECO:0000256" key="5">
    <source>
        <dbReference type="ARBA" id="ARBA00023002"/>
    </source>
</evidence>
<feature type="domain" description="Extradiol ring-cleavage dioxygenase class III enzyme subunit B" evidence="6">
    <location>
        <begin position="28"/>
        <end position="266"/>
    </location>
</feature>
<evidence type="ECO:0000313" key="7">
    <source>
        <dbReference type="EMBL" id="CAB5678931.1"/>
    </source>
</evidence>
<comment type="similarity">
    <text evidence="2">Belongs to the DODA-type extradiol aromatic ring-opening dioxygenase family.</text>
</comment>
<evidence type="ECO:0000313" key="8">
    <source>
        <dbReference type="Proteomes" id="UP000834458"/>
    </source>
</evidence>
<evidence type="ECO:0000256" key="3">
    <source>
        <dbReference type="ARBA" id="ARBA00022723"/>
    </source>
</evidence>
<name>A0AA35D6C3_9BURK</name>
<evidence type="ECO:0000256" key="2">
    <source>
        <dbReference type="ARBA" id="ARBA00007581"/>
    </source>
</evidence>
<dbReference type="GO" id="GO:0008270">
    <property type="term" value="F:zinc ion binding"/>
    <property type="evidence" value="ECO:0007669"/>
    <property type="project" value="InterPro"/>
</dbReference>
<dbReference type="AlphaFoldDB" id="A0AA35D6C3"/>
<protein>
    <submittedName>
        <fullName evidence="7">LigB family dioxygenase</fullName>
        <ecNumber evidence="7">1.13.-.-</ecNumber>
    </submittedName>
</protein>
<reference evidence="7" key="1">
    <citation type="submission" date="2020-05" db="EMBL/GenBank/DDBJ databases">
        <authorList>
            <person name="Delgado-Blas J."/>
        </authorList>
    </citation>
    <scope>NUCLEOTIDE SEQUENCE</scope>
    <source>
        <strain evidence="7">BB1454</strain>
    </source>
</reference>
<keyword evidence="4" id="KW-0862">Zinc</keyword>
<dbReference type="EC" id="1.13.-.-" evidence="7"/>
<comment type="cofactor">
    <cofactor evidence="1">
        <name>Zn(2+)</name>
        <dbReference type="ChEBI" id="CHEBI:29105"/>
    </cofactor>
</comment>
<dbReference type="GO" id="GO:0008198">
    <property type="term" value="F:ferrous iron binding"/>
    <property type="evidence" value="ECO:0007669"/>
    <property type="project" value="InterPro"/>
</dbReference>
<dbReference type="Gene3D" id="3.40.830.10">
    <property type="entry name" value="LigB-like"/>
    <property type="match status" value="1"/>
</dbReference>
<dbReference type="GO" id="GO:0016702">
    <property type="term" value="F:oxidoreductase activity, acting on single donors with incorporation of molecular oxygen, incorporation of two atoms of oxygen"/>
    <property type="evidence" value="ECO:0007669"/>
    <property type="project" value="UniProtKB-ARBA"/>
</dbReference>
<dbReference type="Pfam" id="PF02900">
    <property type="entry name" value="LigB"/>
    <property type="match status" value="1"/>
</dbReference>
<organism evidence="7 8">
    <name type="scientific">Comamonas aquatica</name>
    <dbReference type="NCBI Taxonomy" id="225991"/>
    <lineage>
        <taxon>Bacteria</taxon>
        <taxon>Pseudomonadati</taxon>
        <taxon>Pseudomonadota</taxon>
        <taxon>Betaproteobacteria</taxon>
        <taxon>Burkholderiales</taxon>
        <taxon>Comamonadaceae</taxon>
        <taxon>Comamonas</taxon>
    </lineage>
</organism>
<comment type="caution">
    <text evidence="7">The sequence shown here is derived from an EMBL/GenBank/DDBJ whole genome shotgun (WGS) entry which is preliminary data.</text>
</comment>
<dbReference type="Proteomes" id="UP000834458">
    <property type="component" value="Unassembled WGS sequence"/>
</dbReference>
<dbReference type="NCBIfam" id="NF007914">
    <property type="entry name" value="PRK10628.1"/>
    <property type="match status" value="1"/>
</dbReference>
<keyword evidence="7" id="KW-0223">Dioxygenase</keyword>
<evidence type="ECO:0000256" key="1">
    <source>
        <dbReference type="ARBA" id="ARBA00001947"/>
    </source>
</evidence>